<dbReference type="PANTHER" id="PTHR43214:SF43">
    <property type="entry name" value="TWO-COMPONENT RESPONSE REGULATOR"/>
    <property type="match status" value="1"/>
</dbReference>
<evidence type="ECO:0000256" key="1">
    <source>
        <dbReference type="ARBA" id="ARBA00023125"/>
    </source>
</evidence>
<dbReference type="CDD" id="cd06170">
    <property type="entry name" value="LuxR_C_like"/>
    <property type="match status" value="1"/>
</dbReference>
<dbReference type="Gene3D" id="3.40.50.2300">
    <property type="match status" value="1"/>
</dbReference>
<evidence type="ECO:0000256" key="2">
    <source>
        <dbReference type="PROSITE-ProRule" id="PRU00169"/>
    </source>
</evidence>
<evidence type="ECO:0000313" key="5">
    <source>
        <dbReference type="EMBL" id="PKD45279.1"/>
    </source>
</evidence>
<accession>A0A2N0VM98</accession>
<dbReference type="InterPro" id="IPR039420">
    <property type="entry name" value="WalR-like"/>
</dbReference>
<comment type="caution">
    <text evidence="5">The sequence shown here is derived from an EMBL/GenBank/DDBJ whole genome shotgun (WGS) entry which is preliminary data.</text>
</comment>
<proteinExistence type="predicted"/>
<comment type="caution">
    <text evidence="2">Lacks conserved residue(s) required for the propagation of feature annotation.</text>
</comment>
<dbReference type="InterPro" id="IPR000792">
    <property type="entry name" value="Tscrpt_reg_LuxR_C"/>
</dbReference>
<name>A0A2N0VM98_9BACT</name>
<reference evidence="5 6" key="1">
    <citation type="submission" date="2017-11" db="EMBL/GenBank/DDBJ databases">
        <title>Rhodohalobacter 15182 sp. nov., isolated from a salt lake.</title>
        <authorList>
            <person name="Han S."/>
        </authorList>
    </citation>
    <scope>NUCLEOTIDE SEQUENCE [LARGE SCALE GENOMIC DNA]</scope>
    <source>
        <strain evidence="5 6">15182</strain>
    </source>
</reference>
<feature type="domain" description="Response regulatory" evidence="4">
    <location>
        <begin position="5"/>
        <end position="121"/>
    </location>
</feature>
<dbReference type="GO" id="GO:0003677">
    <property type="term" value="F:DNA binding"/>
    <property type="evidence" value="ECO:0007669"/>
    <property type="project" value="UniProtKB-KW"/>
</dbReference>
<dbReference type="PROSITE" id="PS50043">
    <property type="entry name" value="HTH_LUXR_2"/>
    <property type="match status" value="1"/>
</dbReference>
<dbReference type="GO" id="GO:0000160">
    <property type="term" value="P:phosphorelay signal transduction system"/>
    <property type="evidence" value="ECO:0007669"/>
    <property type="project" value="InterPro"/>
</dbReference>
<keyword evidence="6" id="KW-1185">Reference proteome</keyword>
<gene>
    <name evidence="5" type="ORF">CWD77_07505</name>
</gene>
<dbReference type="PANTHER" id="PTHR43214">
    <property type="entry name" value="TWO-COMPONENT RESPONSE REGULATOR"/>
    <property type="match status" value="1"/>
</dbReference>
<dbReference type="Pfam" id="PF00072">
    <property type="entry name" value="Response_reg"/>
    <property type="match status" value="1"/>
</dbReference>
<dbReference type="AlphaFoldDB" id="A0A2N0VM98"/>
<dbReference type="SUPFAM" id="SSF52172">
    <property type="entry name" value="CheY-like"/>
    <property type="match status" value="1"/>
</dbReference>
<dbReference type="InterPro" id="IPR011006">
    <property type="entry name" value="CheY-like_superfamily"/>
</dbReference>
<dbReference type="GO" id="GO:0006355">
    <property type="term" value="P:regulation of DNA-templated transcription"/>
    <property type="evidence" value="ECO:0007669"/>
    <property type="project" value="InterPro"/>
</dbReference>
<dbReference type="Pfam" id="PF00196">
    <property type="entry name" value="GerE"/>
    <property type="match status" value="1"/>
</dbReference>
<dbReference type="InterPro" id="IPR036388">
    <property type="entry name" value="WH-like_DNA-bd_sf"/>
</dbReference>
<dbReference type="EMBL" id="PISP01000001">
    <property type="protein sequence ID" value="PKD45279.1"/>
    <property type="molecule type" value="Genomic_DNA"/>
</dbReference>
<dbReference type="OrthoDB" id="9795108at2"/>
<dbReference type="PROSITE" id="PS50110">
    <property type="entry name" value="RESPONSE_REGULATORY"/>
    <property type="match status" value="1"/>
</dbReference>
<dbReference type="PROSITE" id="PS00622">
    <property type="entry name" value="HTH_LUXR_1"/>
    <property type="match status" value="1"/>
</dbReference>
<feature type="domain" description="HTH luxR-type" evidence="3">
    <location>
        <begin position="145"/>
        <end position="210"/>
    </location>
</feature>
<dbReference type="RefSeq" id="WP_101072851.1">
    <property type="nucleotide sequence ID" value="NZ_PISP01000001.1"/>
</dbReference>
<keyword evidence="1" id="KW-0238">DNA-binding</keyword>
<dbReference type="SMART" id="SM00448">
    <property type="entry name" value="REC"/>
    <property type="match status" value="1"/>
</dbReference>
<evidence type="ECO:0008006" key="7">
    <source>
        <dbReference type="Google" id="ProtNLM"/>
    </source>
</evidence>
<evidence type="ECO:0000259" key="3">
    <source>
        <dbReference type="PROSITE" id="PS50043"/>
    </source>
</evidence>
<dbReference type="PRINTS" id="PR00038">
    <property type="entry name" value="HTHLUXR"/>
</dbReference>
<dbReference type="InterPro" id="IPR016032">
    <property type="entry name" value="Sig_transdc_resp-reg_C-effctor"/>
</dbReference>
<evidence type="ECO:0000259" key="4">
    <source>
        <dbReference type="PROSITE" id="PS50110"/>
    </source>
</evidence>
<dbReference type="Gene3D" id="1.10.10.10">
    <property type="entry name" value="Winged helix-like DNA-binding domain superfamily/Winged helix DNA-binding domain"/>
    <property type="match status" value="1"/>
</dbReference>
<sequence>MNKIKVLITENFDIYRRGLQTILSETSTVADVKAVKTAKELFQEFKKSPEAICVVSSNIEGSNIHDLMQRLQKIQPAPKVIVLTYSTDINHLNQSLKAGVNGYLMKSCTAKELESAIIDVNNGTKAFSKSVSQIMADKYADQAKKPSAGNKLTKRETEVLKLIVEGYTSPEIAKMLYISPRTVETHRANLMNKLKIKNTAALVRYALERTEIG</sequence>
<dbReference type="SUPFAM" id="SSF46894">
    <property type="entry name" value="C-terminal effector domain of the bipartite response regulators"/>
    <property type="match status" value="1"/>
</dbReference>
<dbReference type="InterPro" id="IPR001789">
    <property type="entry name" value="Sig_transdc_resp-reg_receiver"/>
</dbReference>
<organism evidence="5 6">
    <name type="scientific">Rhodohalobacter barkolensis</name>
    <dbReference type="NCBI Taxonomy" id="2053187"/>
    <lineage>
        <taxon>Bacteria</taxon>
        <taxon>Pseudomonadati</taxon>
        <taxon>Balneolota</taxon>
        <taxon>Balneolia</taxon>
        <taxon>Balneolales</taxon>
        <taxon>Balneolaceae</taxon>
        <taxon>Rhodohalobacter</taxon>
    </lineage>
</organism>
<protein>
    <recommendedName>
        <fullName evidence="7">DNA-binding response regulator</fullName>
    </recommendedName>
</protein>
<dbReference type="SMART" id="SM00421">
    <property type="entry name" value="HTH_LUXR"/>
    <property type="match status" value="1"/>
</dbReference>
<evidence type="ECO:0000313" key="6">
    <source>
        <dbReference type="Proteomes" id="UP000233398"/>
    </source>
</evidence>
<dbReference type="Proteomes" id="UP000233398">
    <property type="component" value="Unassembled WGS sequence"/>
</dbReference>